<dbReference type="InterPro" id="IPR029028">
    <property type="entry name" value="Alpha/beta_knot_MTases"/>
</dbReference>
<comment type="similarity">
    <text evidence="2 12">Belongs to the RNA methyltransferase RsmE family.</text>
</comment>
<dbReference type="InterPro" id="IPR046886">
    <property type="entry name" value="RsmE_MTase_dom"/>
</dbReference>
<evidence type="ECO:0000313" key="16">
    <source>
        <dbReference type="Proteomes" id="UP000235015"/>
    </source>
</evidence>
<dbReference type="EMBL" id="PKUN01000009">
    <property type="protein sequence ID" value="PLX61993.1"/>
    <property type="molecule type" value="Genomic_DNA"/>
</dbReference>
<evidence type="ECO:0000256" key="8">
    <source>
        <dbReference type="ARBA" id="ARBA00022679"/>
    </source>
</evidence>
<dbReference type="AlphaFoldDB" id="A0A2N6CXI0"/>
<feature type="domain" description="Ribosomal RNA small subunit methyltransferase E PUA-like" evidence="14">
    <location>
        <begin position="25"/>
        <end position="60"/>
    </location>
</feature>
<dbReference type="GO" id="GO:0070042">
    <property type="term" value="F:rRNA (uridine-N3-)-methyltransferase activity"/>
    <property type="evidence" value="ECO:0007669"/>
    <property type="project" value="TreeGrafter"/>
</dbReference>
<name>A0A2N6CXI0_9GAMM</name>
<evidence type="ECO:0000256" key="1">
    <source>
        <dbReference type="ARBA" id="ARBA00004496"/>
    </source>
</evidence>
<dbReference type="Pfam" id="PF04452">
    <property type="entry name" value="Methyltrans_RNA"/>
    <property type="match status" value="1"/>
</dbReference>
<evidence type="ECO:0000256" key="5">
    <source>
        <dbReference type="ARBA" id="ARBA00022490"/>
    </source>
</evidence>
<evidence type="ECO:0000256" key="4">
    <source>
        <dbReference type="ARBA" id="ARBA00013673"/>
    </source>
</evidence>
<dbReference type="NCBIfam" id="TIGR00046">
    <property type="entry name" value="RsmE family RNA methyltransferase"/>
    <property type="match status" value="1"/>
</dbReference>
<comment type="subcellular location">
    <subcellularLocation>
        <location evidence="1 12">Cytoplasm</location>
    </subcellularLocation>
</comment>
<comment type="caution">
    <text evidence="15">The sequence shown here is derived from an EMBL/GenBank/DDBJ whole genome shotgun (WGS) entry which is preliminary data.</text>
</comment>
<accession>A0A2N6CXI0</accession>
<evidence type="ECO:0000256" key="10">
    <source>
        <dbReference type="ARBA" id="ARBA00025699"/>
    </source>
</evidence>
<proteinExistence type="inferred from homology"/>
<dbReference type="PIRSF" id="PIRSF015601">
    <property type="entry name" value="MTase_slr0722"/>
    <property type="match status" value="1"/>
</dbReference>
<dbReference type="GO" id="GO:0005737">
    <property type="term" value="C:cytoplasm"/>
    <property type="evidence" value="ECO:0007669"/>
    <property type="project" value="UniProtKB-SubCell"/>
</dbReference>
<keyword evidence="5 12" id="KW-0963">Cytoplasm</keyword>
<dbReference type="InterPro" id="IPR029026">
    <property type="entry name" value="tRNA_m1G_MTases_N"/>
</dbReference>
<dbReference type="Gene3D" id="3.40.1280.10">
    <property type="match status" value="1"/>
</dbReference>
<evidence type="ECO:0000259" key="14">
    <source>
        <dbReference type="Pfam" id="PF20260"/>
    </source>
</evidence>
<evidence type="ECO:0000256" key="12">
    <source>
        <dbReference type="PIRNR" id="PIRNR015601"/>
    </source>
</evidence>
<evidence type="ECO:0000259" key="13">
    <source>
        <dbReference type="Pfam" id="PF04452"/>
    </source>
</evidence>
<evidence type="ECO:0000256" key="7">
    <source>
        <dbReference type="ARBA" id="ARBA00022603"/>
    </source>
</evidence>
<protein>
    <recommendedName>
        <fullName evidence="4 12">Ribosomal RNA small subunit methyltransferase E</fullName>
        <ecNumber evidence="3 12">2.1.1.193</ecNumber>
    </recommendedName>
</protein>
<feature type="domain" description="Ribosomal RNA small subunit methyltransferase E methyltransferase" evidence="13">
    <location>
        <begin position="76"/>
        <end position="237"/>
    </location>
</feature>
<comment type="catalytic activity">
    <reaction evidence="11 12">
        <text>uridine(1498) in 16S rRNA + S-adenosyl-L-methionine = N(3)-methyluridine(1498) in 16S rRNA + S-adenosyl-L-homocysteine + H(+)</text>
        <dbReference type="Rhea" id="RHEA:42920"/>
        <dbReference type="Rhea" id="RHEA-COMP:10283"/>
        <dbReference type="Rhea" id="RHEA-COMP:10284"/>
        <dbReference type="ChEBI" id="CHEBI:15378"/>
        <dbReference type="ChEBI" id="CHEBI:57856"/>
        <dbReference type="ChEBI" id="CHEBI:59789"/>
        <dbReference type="ChEBI" id="CHEBI:65315"/>
        <dbReference type="ChEBI" id="CHEBI:74502"/>
        <dbReference type="EC" id="2.1.1.193"/>
    </reaction>
</comment>
<gene>
    <name evidence="15" type="ORF">C0630_08275</name>
</gene>
<reference evidence="15 16" key="1">
    <citation type="submission" date="2017-11" db="EMBL/GenBank/DDBJ databases">
        <title>Genome-resolved metagenomics identifies genetic mobility, metabolic interactions, and unexpected diversity in perchlorate-reducing communities.</title>
        <authorList>
            <person name="Barnum T.P."/>
            <person name="Figueroa I.A."/>
            <person name="Carlstrom C.I."/>
            <person name="Lucas L.N."/>
            <person name="Engelbrektson A.L."/>
            <person name="Coates J.D."/>
        </authorList>
    </citation>
    <scope>NUCLEOTIDE SEQUENCE [LARGE SCALE GENOMIC DNA]</scope>
    <source>
        <strain evidence="15">BM301</strain>
    </source>
</reference>
<evidence type="ECO:0000256" key="2">
    <source>
        <dbReference type="ARBA" id="ARBA00005528"/>
    </source>
</evidence>
<keyword evidence="6 12" id="KW-0698">rRNA processing</keyword>
<dbReference type="InterPro" id="IPR015947">
    <property type="entry name" value="PUA-like_sf"/>
</dbReference>
<dbReference type="Pfam" id="PF20260">
    <property type="entry name" value="PUA_4"/>
    <property type="match status" value="1"/>
</dbReference>
<dbReference type="EC" id="2.1.1.193" evidence="3 12"/>
<dbReference type="PANTHER" id="PTHR30027">
    <property type="entry name" value="RIBOSOMAL RNA SMALL SUBUNIT METHYLTRANSFERASE E"/>
    <property type="match status" value="1"/>
</dbReference>
<comment type="function">
    <text evidence="10 12">Specifically methylates the N3 position of the uracil ring of uridine 1498 (m3U1498) in 16S rRNA. Acts on the fully assembled 30S ribosomal subunit.</text>
</comment>
<dbReference type="SUPFAM" id="SSF88697">
    <property type="entry name" value="PUA domain-like"/>
    <property type="match status" value="1"/>
</dbReference>
<dbReference type="InterPro" id="IPR006700">
    <property type="entry name" value="RsmE"/>
</dbReference>
<dbReference type="GO" id="GO:0070475">
    <property type="term" value="P:rRNA base methylation"/>
    <property type="evidence" value="ECO:0007669"/>
    <property type="project" value="TreeGrafter"/>
</dbReference>
<dbReference type="CDD" id="cd18084">
    <property type="entry name" value="RsmE-like"/>
    <property type="match status" value="1"/>
</dbReference>
<dbReference type="Proteomes" id="UP000235015">
    <property type="component" value="Unassembled WGS sequence"/>
</dbReference>
<dbReference type="PANTHER" id="PTHR30027:SF3">
    <property type="entry name" value="16S RRNA (URACIL(1498)-N(3))-METHYLTRANSFERASE"/>
    <property type="match status" value="1"/>
</dbReference>
<evidence type="ECO:0000313" key="15">
    <source>
        <dbReference type="EMBL" id="PLX61993.1"/>
    </source>
</evidence>
<dbReference type="RefSeq" id="WP_029133364.1">
    <property type="nucleotide sequence ID" value="NZ_CBDUFW010000163.1"/>
</dbReference>
<dbReference type="SUPFAM" id="SSF75217">
    <property type="entry name" value="alpha/beta knot"/>
    <property type="match status" value="1"/>
</dbReference>
<organism evidence="15 16">
    <name type="scientific">Sedimenticola selenatireducens</name>
    <dbReference type="NCBI Taxonomy" id="191960"/>
    <lineage>
        <taxon>Bacteria</taxon>
        <taxon>Pseudomonadati</taxon>
        <taxon>Pseudomonadota</taxon>
        <taxon>Gammaproteobacteria</taxon>
        <taxon>Chromatiales</taxon>
        <taxon>Sedimenticolaceae</taxon>
        <taxon>Sedimenticola</taxon>
    </lineage>
</organism>
<keyword evidence="7 12" id="KW-0489">Methyltransferase</keyword>
<evidence type="ECO:0000256" key="3">
    <source>
        <dbReference type="ARBA" id="ARBA00012328"/>
    </source>
</evidence>
<keyword evidence="8 12" id="KW-0808">Transferase</keyword>
<evidence type="ECO:0000256" key="6">
    <source>
        <dbReference type="ARBA" id="ARBA00022552"/>
    </source>
</evidence>
<evidence type="ECO:0000256" key="9">
    <source>
        <dbReference type="ARBA" id="ARBA00022691"/>
    </source>
</evidence>
<dbReference type="Gene3D" id="2.40.240.20">
    <property type="entry name" value="Hypothetical PUA domain-like, domain 1"/>
    <property type="match status" value="1"/>
</dbReference>
<sequence length="244" mass="26946">MQQHRIYTGQPLQPGVVVILEESPARHLTQVLRLKAGAEITLFNGDGHDYSARLNEVSRRATSAQVDRCLEPAEAPAPLQIHLAIGISRGERMDFAIQKAVELGVADITPLITERCQVRLPGERQEKRLQHWQQVIIAACEQSGRRYIPALNHVMELNEWLRHRVTRGGILLDHRAESALHELPPPSGEVTLLIGPEGGLSGDEREQATATGFNGARLGPRVLRTETAPLAAIAAIQTLWGDFR</sequence>
<dbReference type="NCBIfam" id="NF008692">
    <property type="entry name" value="PRK11713.1-5"/>
    <property type="match status" value="1"/>
</dbReference>
<keyword evidence="9 12" id="KW-0949">S-adenosyl-L-methionine</keyword>
<dbReference type="STRING" id="1111735.GCA_000428045_04237"/>
<dbReference type="InterPro" id="IPR046887">
    <property type="entry name" value="RsmE_PUA-like"/>
</dbReference>
<evidence type="ECO:0000256" key="11">
    <source>
        <dbReference type="ARBA" id="ARBA00047944"/>
    </source>
</evidence>